<evidence type="ECO:0000259" key="1">
    <source>
        <dbReference type="Pfam" id="PF11929"/>
    </source>
</evidence>
<accession>A0A1J4JDX4</accession>
<dbReference type="PANTHER" id="PTHR24159:SF5">
    <property type="entry name" value="ANK_REP_REGION DOMAIN-CONTAINING PROTEIN"/>
    <property type="match status" value="1"/>
</dbReference>
<dbReference type="GeneID" id="94845538"/>
<dbReference type="VEuPathDB" id="TrichDB:TRFO_36450"/>
<reference evidence="2" key="1">
    <citation type="submission" date="2016-10" db="EMBL/GenBank/DDBJ databases">
        <authorList>
            <person name="Benchimol M."/>
            <person name="Almeida L.G."/>
            <person name="Vasconcelos A.T."/>
            <person name="Perreira-Neves A."/>
            <person name="Rosa I.A."/>
            <person name="Tasca T."/>
            <person name="Bogo M.R."/>
            <person name="de Souza W."/>
        </authorList>
    </citation>
    <scope>NUCLEOTIDE SEQUENCE [LARGE SCALE GENOMIC DNA]</scope>
    <source>
        <strain evidence="2">K</strain>
    </source>
</reference>
<name>A0A1J4JDX4_9EUKA</name>
<sequence length="367" mass="43304">MIFHNPEITDMFDEIIYIQNILLNVNELNEKDTFETIKNSFLINSKSYLKSLLSSIGAAFYSRPLKSNFYFKIINNISEILKLHFSSKELLQIFDFYQYKYLILHMYEIGLINIQSIQYLSIDDSLCFIYFWPEIKKYFPEYFEQQISLSLYKKDQIERYSEEDHIYYRSFGSNEHPLALIVRNDDINEFQNIISCSDFDLNMVMPTSQYEQCEFVFDQTSLIEYSAFFGAEKIFKFLYLNHIPISSKISRYAVAGGNTEIIHLIERHEISFYRCLEIAIEFHQNEVVRYFIENGFLIEAPALYFCIELYNIECFIDVLKHMLNNGLSKEAYGWALSDSAALGHADIVESLLYLPNFDVNQEHLNGV</sequence>
<dbReference type="SUPFAM" id="SSF48403">
    <property type="entry name" value="Ankyrin repeat"/>
    <property type="match status" value="1"/>
</dbReference>
<dbReference type="Proteomes" id="UP000179807">
    <property type="component" value="Unassembled WGS sequence"/>
</dbReference>
<dbReference type="RefSeq" id="XP_068350491.1">
    <property type="nucleotide sequence ID" value="XM_068510834.1"/>
</dbReference>
<dbReference type="Pfam" id="PF11929">
    <property type="entry name" value="DUF3447"/>
    <property type="match status" value="1"/>
</dbReference>
<dbReference type="Gene3D" id="1.25.40.20">
    <property type="entry name" value="Ankyrin repeat-containing domain"/>
    <property type="match status" value="1"/>
</dbReference>
<evidence type="ECO:0000313" key="2">
    <source>
        <dbReference type="EMBL" id="OHS97354.1"/>
    </source>
</evidence>
<dbReference type="AlphaFoldDB" id="A0A1J4JDX4"/>
<protein>
    <recommendedName>
        <fullName evidence="1">DUF3447 domain-containing protein</fullName>
    </recommendedName>
</protein>
<gene>
    <name evidence="2" type="ORF">TRFO_36450</name>
</gene>
<organism evidence="2 3">
    <name type="scientific">Tritrichomonas foetus</name>
    <dbReference type="NCBI Taxonomy" id="1144522"/>
    <lineage>
        <taxon>Eukaryota</taxon>
        <taxon>Metamonada</taxon>
        <taxon>Parabasalia</taxon>
        <taxon>Tritrichomonadida</taxon>
        <taxon>Tritrichomonadidae</taxon>
        <taxon>Tritrichomonas</taxon>
    </lineage>
</organism>
<dbReference type="InterPro" id="IPR036770">
    <property type="entry name" value="Ankyrin_rpt-contain_sf"/>
</dbReference>
<keyword evidence="3" id="KW-1185">Reference proteome</keyword>
<dbReference type="EMBL" id="MLAK01001121">
    <property type="protein sequence ID" value="OHS97354.1"/>
    <property type="molecule type" value="Genomic_DNA"/>
</dbReference>
<proteinExistence type="predicted"/>
<evidence type="ECO:0000313" key="3">
    <source>
        <dbReference type="Proteomes" id="UP000179807"/>
    </source>
</evidence>
<comment type="caution">
    <text evidence="2">The sequence shown here is derived from an EMBL/GenBank/DDBJ whole genome shotgun (WGS) entry which is preliminary data.</text>
</comment>
<dbReference type="PANTHER" id="PTHR24159">
    <property type="match status" value="1"/>
</dbReference>
<feature type="domain" description="DUF3447" evidence="1">
    <location>
        <begin position="245"/>
        <end position="316"/>
    </location>
</feature>
<dbReference type="InterPro" id="IPR020683">
    <property type="entry name" value="DUF3447"/>
</dbReference>